<dbReference type="AlphaFoldDB" id="A0A512M7E0"/>
<name>A0A512M7E0_9BACT</name>
<organism evidence="2 3">
    <name type="scientific">Brevifollis gellanilyticus</name>
    <dbReference type="NCBI Taxonomy" id="748831"/>
    <lineage>
        <taxon>Bacteria</taxon>
        <taxon>Pseudomonadati</taxon>
        <taxon>Verrucomicrobiota</taxon>
        <taxon>Verrucomicrobiia</taxon>
        <taxon>Verrucomicrobiales</taxon>
        <taxon>Verrucomicrobiaceae</taxon>
    </lineage>
</organism>
<dbReference type="EMBL" id="BKAG01000011">
    <property type="protein sequence ID" value="GEP42633.1"/>
    <property type="molecule type" value="Genomic_DNA"/>
</dbReference>
<comment type="caution">
    <text evidence="2">The sequence shown here is derived from an EMBL/GenBank/DDBJ whole genome shotgun (WGS) entry which is preliminary data.</text>
</comment>
<evidence type="ECO:0000256" key="1">
    <source>
        <dbReference type="SAM" id="MobiDB-lite"/>
    </source>
</evidence>
<feature type="region of interest" description="Disordered" evidence="1">
    <location>
        <begin position="397"/>
        <end position="426"/>
    </location>
</feature>
<dbReference type="Proteomes" id="UP000321577">
    <property type="component" value="Unassembled WGS sequence"/>
</dbReference>
<feature type="region of interest" description="Disordered" evidence="1">
    <location>
        <begin position="46"/>
        <end position="114"/>
    </location>
</feature>
<keyword evidence="3" id="KW-1185">Reference proteome</keyword>
<evidence type="ECO:0000313" key="2">
    <source>
        <dbReference type="EMBL" id="GEP42633.1"/>
    </source>
</evidence>
<proteinExistence type="predicted"/>
<gene>
    <name evidence="2" type="ORF">BGE01nite_19240</name>
</gene>
<accession>A0A512M7E0</accession>
<sequence length="426" mass="45348">MIGLALLFLGGFLVAAGWLFREPIMQAVATVKAMIPGAVASAEVADVPSPAPSTEKPSPKAAKSPAGEPAQGTLPKLADAAPAKSPATFDPDEAPPQGLSAVVPPPATATAPLDNPTILKAEPVVSASTPPTLDVPKGGLADMQTALTAPKGKNGMSPLDAPAPPSGEMSAGSGVRLDDITKEALPAAEALQKFLLAANLKERLEFTLGADVMRPIMERYYSSNPDGPITVDSIGLVRFDPKPQMGGGPHAVFGLESKTWEFPVPVMLEMSQGRFKVDWLSFVEFKDRLLEKFLAGYQEGPARFHVGITRTHYFEDKVPNVSNKDVFRISPAPPNPFASVIFIDKDSDLGRELRDKIPWGSQVWAIVELEWMKLGSQNWVQLSAVPQLNWYSVPSAPKAQRATPGSPVADDAQVPTETQKAVPVGR</sequence>
<reference evidence="2 3" key="1">
    <citation type="submission" date="2019-07" db="EMBL/GenBank/DDBJ databases">
        <title>Whole genome shotgun sequence of Brevifollis gellanilyticus NBRC 108608.</title>
        <authorList>
            <person name="Hosoyama A."/>
            <person name="Uohara A."/>
            <person name="Ohji S."/>
            <person name="Ichikawa N."/>
        </authorList>
    </citation>
    <scope>NUCLEOTIDE SEQUENCE [LARGE SCALE GENOMIC DNA]</scope>
    <source>
        <strain evidence="2 3">NBRC 108608</strain>
    </source>
</reference>
<evidence type="ECO:0000313" key="3">
    <source>
        <dbReference type="Proteomes" id="UP000321577"/>
    </source>
</evidence>
<protein>
    <submittedName>
        <fullName evidence="2">Uncharacterized protein</fullName>
    </submittedName>
</protein>